<feature type="transmembrane region" description="Helical" evidence="1">
    <location>
        <begin position="12"/>
        <end position="39"/>
    </location>
</feature>
<name>A0A1Z4LTG6_9CYAN</name>
<reference evidence="2 3" key="1">
    <citation type="submission" date="2017-06" db="EMBL/GenBank/DDBJ databases">
        <title>Genome sequencing of cyanobaciteial culture collection at National Institute for Environmental Studies (NIES).</title>
        <authorList>
            <person name="Hirose Y."/>
            <person name="Shimura Y."/>
            <person name="Fujisawa T."/>
            <person name="Nakamura Y."/>
            <person name="Kawachi M."/>
        </authorList>
    </citation>
    <scope>NUCLEOTIDE SEQUENCE [LARGE SCALE GENOMIC DNA]</scope>
    <source>
        <strain evidence="2 3">NIES-267</strain>
    </source>
</reference>
<feature type="transmembrane region" description="Helical" evidence="1">
    <location>
        <begin position="59"/>
        <end position="84"/>
    </location>
</feature>
<keyword evidence="1" id="KW-1133">Transmembrane helix</keyword>
<sequence length="427" mass="48503">MLRRRLSKFTSFLSDINCVIGGLSFLAVFTGLLAAIIGVGGYSLEKLGVLKEEDTWEQVWAFAIVSSTAGLAGTSVAATAGAFLSCRNIQAEDNKCTEASNNLDSSASFKLAMTRDMFVMCRDNDKEEENKPLVYTYYFVEIKGNPSISGLMVSRMQSNSVAVCDCISLEDEQRLMRIHESPGESPRLIGKTFSSYQPLPTEALREHLAIYNPYLYARQSKDFEPCNLESCKGCQHLYGKDKIVCGIYAYGWNGIDCPDKVWDNRSAIRRFEDEAAIESLSKGLDEWKIFKYDYLISLFHPKTYRQFSFDFDGNLLSYSKTLDGLEEGNIVDYVYFLRRSRQFQYDYSHADFIEQASFFLDEVDATISVDDFKIFVKEKDSNVVHTFLHNGEPFFANNPACPPKLKDNYNLSTLIDYLYNDVDELDS</sequence>
<organism evidence="2 3">
    <name type="scientific">Calothrix parasitica NIES-267</name>
    <dbReference type="NCBI Taxonomy" id="1973488"/>
    <lineage>
        <taxon>Bacteria</taxon>
        <taxon>Bacillati</taxon>
        <taxon>Cyanobacteriota</taxon>
        <taxon>Cyanophyceae</taxon>
        <taxon>Nostocales</taxon>
        <taxon>Calotrichaceae</taxon>
        <taxon>Calothrix</taxon>
    </lineage>
</organism>
<evidence type="ECO:0000313" key="3">
    <source>
        <dbReference type="Proteomes" id="UP000218418"/>
    </source>
</evidence>
<keyword evidence="3" id="KW-1185">Reference proteome</keyword>
<accession>A0A1Z4LTG6</accession>
<dbReference type="OrthoDB" id="507643at2"/>
<dbReference type="EMBL" id="AP018227">
    <property type="protein sequence ID" value="BAY84526.1"/>
    <property type="molecule type" value="Genomic_DNA"/>
</dbReference>
<evidence type="ECO:0000313" key="2">
    <source>
        <dbReference type="EMBL" id="BAY84526.1"/>
    </source>
</evidence>
<gene>
    <name evidence="2" type="ORF">NIES267_40220</name>
</gene>
<proteinExistence type="predicted"/>
<keyword evidence="1" id="KW-0812">Transmembrane</keyword>
<protein>
    <submittedName>
        <fullName evidence="2">Uncharacterized protein</fullName>
    </submittedName>
</protein>
<keyword evidence="1" id="KW-0472">Membrane</keyword>
<dbReference type="Proteomes" id="UP000218418">
    <property type="component" value="Chromosome"/>
</dbReference>
<evidence type="ECO:0000256" key="1">
    <source>
        <dbReference type="SAM" id="Phobius"/>
    </source>
</evidence>
<dbReference type="AlphaFoldDB" id="A0A1Z4LTG6"/>